<dbReference type="Gene3D" id="3.90.1590.10">
    <property type="entry name" value="glutathione-dependent formaldehyde- activating enzyme (gfa)"/>
    <property type="match status" value="1"/>
</dbReference>
<dbReference type="GO" id="GO:0046872">
    <property type="term" value="F:metal ion binding"/>
    <property type="evidence" value="ECO:0007669"/>
    <property type="project" value="UniProtKB-KW"/>
</dbReference>
<evidence type="ECO:0000256" key="2">
    <source>
        <dbReference type="ARBA" id="ARBA00022723"/>
    </source>
</evidence>
<gene>
    <name evidence="5" type="ORF">HKB35_14960</name>
</gene>
<dbReference type="RefSeq" id="WP_017635849.1">
    <property type="nucleotide sequence ID" value="NZ_BTGI01000008.1"/>
</dbReference>
<evidence type="ECO:0000256" key="4">
    <source>
        <dbReference type="ARBA" id="ARBA00023239"/>
    </source>
</evidence>
<sequence>MTKTIHTCECACGLVEIRCKGEPTHTSVCHCFECQKRTGSVFGVQARFEKEHVTLNGEVTSYTRIGDDGSEVQYDFCPSCGTTMRLFVSAYPEIMIIPVGLFTDKEFHQPTVSVYEQMKHGWVSFECTTEHIC</sequence>
<evidence type="ECO:0000256" key="3">
    <source>
        <dbReference type="ARBA" id="ARBA00022833"/>
    </source>
</evidence>
<dbReference type="PROSITE" id="PS51891">
    <property type="entry name" value="CENP_V_GFA"/>
    <property type="match status" value="1"/>
</dbReference>
<evidence type="ECO:0000313" key="5">
    <source>
        <dbReference type="EMBL" id="NMR74914.1"/>
    </source>
</evidence>
<accession>A0A0L7TLM7</accession>
<dbReference type="eggNOG" id="COG3791">
    <property type="taxonomic scope" value="Bacteria"/>
</dbReference>
<comment type="similarity">
    <text evidence="1">Belongs to the Gfa family.</text>
</comment>
<keyword evidence="3" id="KW-0862">Zinc</keyword>
<reference evidence="5 6" key="1">
    <citation type="submission" date="2020-04" db="EMBL/GenBank/DDBJ databases">
        <title>Whole-genome sequencing of Vibrio spp. from China reveals different genetic environments of blaCTX-M-14 among diverse lineages.</title>
        <authorList>
            <person name="Zheng Z."/>
            <person name="Ye L."/>
            <person name="Chen S."/>
        </authorList>
    </citation>
    <scope>NUCLEOTIDE SEQUENCE [LARGE SCALE GENOMIC DNA]</scope>
    <source>
        <strain evidence="5 6">Vb1636</strain>
    </source>
</reference>
<keyword evidence="4" id="KW-0456">Lyase</keyword>
<dbReference type="AlphaFoldDB" id="A0A0L7TLM7"/>
<comment type="caution">
    <text evidence="5">The sequence shown here is derived from an EMBL/GenBank/DDBJ whole genome shotgun (WGS) entry which is preliminary data.</text>
</comment>
<organism evidence="5 6">
    <name type="scientific">Vibrio alginolyticus</name>
    <dbReference type="NCBI Taxonomy" id="663"/>
    <lineage>
        <taxon>Bacteria</taxon>
        <taxon>Pseudomonadati</taxon>
        <taxon>Pseudomonadota</taxon>
        <taxon>Gammaproteobacteria</taxon>
        <taxon>Vibrionales</taxon>
        <taxon>Vibrionaceae</taxon>
        <taxon>Vibrio</taxon>
    </lineage>
</organism>
<dbReference type="GO" id="GO:0016846">
    <property type="term" value="F:carbon-sulfur lyase activity"/>
    <property type="evidence" value="ECO:0007669"/>
    <property type="project" value="InterPro"/>
</dbReference>
<dbReference type="GeneID" id="75165032"/>
<dbReference type="Pfam" id="PF04828">
    <property type="entry name" value="GFA"/>
    <property type="match status" value="1"/>
</dbReference>
<dbReference type="EMBL" id="JABCMA010000017">
    <property type="protein sequence ID" value="NMR74914.1"/>
    <property type="molecule type" value="Genomic_DNA"/>
</dbReference>
<dbReference type="InterPro" id="IPR011057">
    <property type="entry name" value="Mss4-like_sf"/>
</dbReference>
<dbReference type="SUPFAM" id="SSF51316">
    <property type="entry name" value="Mss4-like"/>
    <property type="match status" value="1"/>
</dbReference>
<dbReference type="PANTHER" id="PTHR33337:SF40">
    <property type="entry name" value="CENP-V_GFA DOMAIN-CONTAINING PROTEIN-RELATED"/>
    <property type="match status" value="1"/>
</dbReference>
<name>A0A0L7TLM7_VIBAL</name>
<dbReference type="Proteomes" id="UP000565155">
    <property type="component" value="Unassembled WGS sequence"/>
</dbReference>
<evidence type="ECO:0000256" key="1">
    <source>
        <dbReference type="ARBA" id="ARBA00005495"/>
    </source>
</evidence>
<keyword evidence="2" id="KW-0479">Metal-binding</keyword>
<evidence type="ECO:0000313" key="6">
    <source>
        <dbReference type="Proteomes" id="UP000565155"/>
    </source>
</evidence>
<dbReference type="InterPro" id="IPR006913">
    <property type="entry name" value="CENP-V/GFA"/>
</dbReference>
<dbReference type="OrthoDB" id="4188830at2"/>
<proteinExistence type="inferred from homology"/>
<protein>
    <submittedName>
        <fullName evidence="5">GFA family protein</fullName>
    </submittedName>
</protein>
<dbReference type="STRING" id="663.BAU10_21250"/>
<dbReference type="PANTHER" id="PTHR33337">
    <property type="entry name" value="GFA DOMAIN-CONTAINING PROTEIN"/>
    <property type="match status" value="1"/>
</dbReference>